<dbReference type="PANTHER" id="PTHR31683:SF18">
    <property type="entry name" value="PECTATE LYASE 21-RELATED"/>
    <property type="match status" value="1"/>
</dbReference>
<feature type="chain" id="PRO_5012372557" evidence="5">
    <location>
        <begin position="19"/>
        <end position="489"/>
    </location>
</feature>
<comment type="caution">
    <text evidence="7">The sequence shown here is derived from an EMBL/GenBank/DDBJ whole genome shotgun (WGS) entry which is preliminary data.</text>
</comment>
<sequence>MKFISLSFSLLLGMVVQASSPIGWGKDTTGGEGGIEYHVKTYHELKEALVNHGKPNDPKIIYIESFINGLAREDGSLIDFESLIPGYSFEKYVSCFTKDAKAYLETEECQEITRLRSEGRILQDQQVNIDIPPNTSIIGHDYKAGFKELSLQVKNTDNIIIKNLYIEAPNDYFSKFVPTDGVNGTWNSEYDAISINNSTNVWIDNCYLSDGSTSLDTQPIVFGQHIESHDGLIDVINGSTKVTLSNNRFENHKKGLLIGNSDSRKTDRDRLCVTLCNNVFINCNERLPRVRFGKVHTFNNYYYAETFHPAYPSYTVNNYFHSDDDAFPQYFIGLGVESNVVSERNSFNYIGNDDIPDSDDVIVYSYGGYIFHDHQSEYNGKLIDINGLAEQSFKFKVQNRIAQDLAKGKKHPDWINATFTTDTFIPSEYYDYELKDIDYVNDLINHVPSWMFSFSDEEDLSDSEEEEDSIQFGDIEDDSVREVAESDDE</sequence>
<dbReference type="Gene3D" id="2.160.20.10">
    <property type="entry name" value="Single-stranded right-handed beta-helix, Pectin lyase-like"/>
    <property type="match status" value="1"/>
</dbReference>
<comment type="similarity">
    <text evidence="1 3">Belongs to the polysaccharide lyase 1 family.</text>
</comment>
<gene>
    <name evidence="7" type="ORF">BCR36DRAFT_406169</name>
</gene>
<dbReference type="SUPFAM" id="SSF51126">
    <property type="entry name" value="Pectin lyase-like"/>
    <property type="match status" value="1"/>
</dbReference>
<dbReference type="GO" id="GO:0005576">
    <property type="term" value="C:extracellular region"/>
    <property type="evidence" value="ECO:0007669"/>
    <property type="project" value="UniProtKB-SubCell"/>
</dbReference>
<keyword evidence="3" id="KW-0964">Secreted</keyword>
<keyword evidence="2 3" id="KW-0456">Lyase</keyword>
<feature type="region of interest" description="Disordered" evidence="4">
    <location>
        <begin position="457"/>
        <end position="489"/>
    </location>
</feature>
<accession>A0A1Y1V1H9</accession>
<keyword evidence="5" id="KW-0732">Signal</keyword>
<dbReference type="InterPro" id="IPR011050">
    <property type="entry name" value="Pectin_lyase_fold/virulence"/>
</dbReference>
<dbReference type="GO" id="GO:0000272">
    <property type="term" value="P:polysaccharide catabolic process"/>
    <property type="evidence" value="ECO:0007669"/>
    <property type="project" value="UniProtKB-KW"/>
</dbReference>
<name>A0A1Y1V1H9_9FUNG</name>
<dbReference type="SMART" id="SM00710">
    <property type="entry name" value="PbH1"/>
    <property type="match status" value="3"/>
</dbReference>
<evidence type="ECO:0000313" key="7">
    <source>
        <dbReference type="EMBL" id="ORX45033.1"/>
    </source>
</evidence>
<dbReference type="AlphaFoldDB" id="A0A1Y1V1H9"/>
<dbReference type="STRING" id="1754191.A0A1Y1V1H9"/>
<evidence type="ECO:0000313" key="8">
    <source>
        <dbReference type="Proteomes" id="UP000193719"/>
    </source>
</evidence>
<dbReference type="Pfam" id="PF00544">
    <property type="entry name" value="Pectate_lyase_4"/>
    <property type="match status" value="1"/>
</dbReference>
<evidence type="ECO:0000256" key="4">
    <source>
        <dbReference type="SAM" id="MobiDB-lite"/>
    </source>
</evidence>
<dbReference type="SMART" id="SM00656">
    <property type="entry name" value="Amb_all"/>
    <property type="match status" value="1"/>
</dbReference>
<feature type="signal peptide" evidence="5">
    <location>
        <begin position="1"/>
        <end position="18"/>
    </location>
</feature>
<evidence type="ECO:0000256" key="1">
    <source>
        <dbReference type="ARBA" id="ARBA00010980"/>
    </source>
</evidence>
<dbReference type="EMBL" id="MCFH01000042">
    <property type="protein sequence ID" value="ORX45033.1"/>
    <property type="molecule type" value="Genomic_DNA"/>
</dbReference>
<evidence type="ECO:0000256" key="3">
    <source>
        <dbReference type="RuleBase" id="RU361173"/>
    </source>
</evidence>
<dbReference type="InterPro" id="IPR012334">
    <property type="entry name" value="Pectin_lyas_fold"/>
</dbReference>
<reference evidence="7 8" key="2">
    <citation type="submission" date="2016-08" db="EMBL/GenBank/DDBJ databases">
        <title>Pervasive Adenine N6-methylation of Active Genes in Fungi.</title>
        <authorList>
            <consortium name="DOE Joint Genome Institute"/>
            <person name="Mondo S.J."/>
            <person name="Dannebaum R.O."/>
            <person name="Kuo R.C."/>
            <person name="Labutti K."/>
            <person name="Haridas S."/>
            <person name="Kuo A."/>
            <person name="Salamov A."/>
            <person name="Ahrendt S.R."/>
            <person name="Lipzen A."/>
            <person name="Sullivan W."/>
            <person name="Andreopoulos W.B."/>
            <person name="Clum A."/>
            <person name="Lindquist E."/>
            <person name="Daum C."/>
            <person name="Ramamoorthy G.K."/>
            <person name="Gryganskyi A."/>
            <person name="Culley D."/>
            <person name="Magnuson J.K."/>
            <person name="James T.Y."/>
            <person name="O'Malley M.A."/>
            <person name="Stajich J.E."/>
            <person name="Spatafora J.W."/>
            <person name="Visel A."/>
            <person name="Grigoriev I.V."/>
        </authorList>
    </citation>
    <scope>NUCLEOTIDE SEQUENCE [LARGE SCALE GENOMIC DNA]</scope>
    <source>
        <strain evidence="8">finn</strain>
    </source>
</reference>
<reference evidence="7 8" key="1">
    <citation type="submission" date="2016-08" db="EMBL/GenBank/DDBJ databases">
        <title>Genomes of anaerobic fungi encode conserved fungal cellulosomes for biomass hydrolysis.</title>
        <authorList>
            <consortium name="DOE Joint Genome Institute"/>
            <person name="Haitjema C.H."/>
            <person name="Gilmore S.P."/>
            <person name="Henske J.K."/>
            <person name="Solomon K.V."/>
            <person name="De Groot R."/>
            <person name="Kuo A."/>
            <person name="Mondo S.J."/>
            <person name="Salamov A.A."/>
            <person name="Labutti K."/>
            <person name="Zhao Z."/>
            <person name="Chiniquy J."/>
            <person name="Barry K."/>
            <person name="Brewer H.M."/>
            <person name="Purvine S.O."/>
            <person name="Wright A.T."/>
            <person name="Boxma B."/>
            <person name="Van Alen T."/>
            <person name="Hackstein J.H."/>
            <person name="Baker S.E."/>
            <person name="Grigoriev I.V."/>
            <person name="O'Malley M.A."/>
        </authorList>
    </citation>
    <scope>NUCLEOTIDE SEQUENCE [LARGE SCALE GENOMIC DNA]</scope>
    <source>
        <strain evidence="8">finn</strain>
    </source>
</reference>
<evidence type="ECO:0000256" key="5">
    <source>
        <dbReference type="SAM" id="SignalP"/>
    </source>
</evidence>
<feature type="domain" description="Pectate lyase" evidence="6">
    <location>
        <begin position="105"/>
        <end position="353"/>
    </location>
</feature>
<dbReference type="InterPro" id="IPR045032">
    <property type="entry name" value="PEL"/>
</dbReference>
<dbReference type="InterPro" id="IPR002022">
    <property type="entry name" value="Pec_lyase"/>
</dbReference>
<comment type="subcellular location">
    <subcellularLocation>
        <location evidence="3">Secreted</location>
    </subcellularLocation>
</comment>
<dbReference type="PANTHER" id="PTHR31683">
    <property type="entry name" value="PECTATE LYASE 18-RELATED"/>
    <property type="match status" value="1"/>
</dbReference>
<feature type="compositionally biased region" description="Basic and acidic residues" evidence="4">
    <location>
        <begin position="478"/>
        <end position="489"/>
    </location>
</feature>
<keyword evidence="8" id="KW-1185">Reference proteome</keyword>
<protein>
    <submittedName>
        <fullName evidence="7">Pectin lyase-like protein</fullName>
    </submittedName>
</protein>
<dbReference type="Proteomes" id="UP000193719">
    <property type="component" value="Unassembled WGS sequence"/>
</dbReference>
<dbReference type="InterPro" id="IPR006626">
    <property type="entry name" value="PbH1"/>
</dbReference>
<evidence type="ECO:0000256" key="2">
    <source>
        <dbReference type="ARBA" id="ARBA00023239"/>
    </source>
</evidence>
<organism evidence="7 8">
    <name type="scientific">Piromyces finnis</name>
    <dbReference type="NCBI Taxonomy" id="1754191"/>
    <lineage>
        <taxon>Eukaryota</taxon>
        <taxon>Fungi</taxon>
        <taxon>Fungi incertae sedis</taxon>
        <taxon>Chytridiomycota</taxon>
        <taxon>Chytridiomycota incertae sedis</taxon>
        <taxon>Neocallimastigomycetes</taxon>
        <taxon>Neocallimastigales</taxon>
        <taxon>Neocallimastigaceae</taxon>
        <taxon>Piromyces</taxon>
    </lineage>
</organism>
<dbReference type="OrthoDB" id="5348404at2759"/>
<proteinExistence type="inferred from homology"/>
<dbReference type="GO" id="GO:0030570">
    <property type="term" value="F:pectate lyase activity"/>
    <property type="evidence" value="ECO:0007669"/>
    <property type="project" value="InterPro"/>
</dbReference>
<keyword evidence="3" id="KW-0624">Polysaccharide degradation</keyword>
<evidence type="ECO:0000259" key="6">
    <source>
        <dbReference type="SMART" id="SM00656"/>
    </source>
</evidence>
<keyword evidence="3" id="KW-0119">Carbohydrate metabolism</keyword>
<feature type="compositionally biased region" description="Acidic residues" evidence="4">
    <location>
        <begin position="457"/>
        <end position="477"/>
    </location>
</feature>